<keyword evidence="7" id="KW-1185">Reference proteome</keyword>
<comment type="caution">
    <text evidence="6">The sequence shown here is derived from an EMBL/GenBank/DDBJ whole genome shotgun (WGS) entry which is preliminary data.</text>
</comment>
<protein>
    <submittedName>
        <fullName evidence="6">Uncharacterized protein</fullName>
    </submittedName>
</protein>
<keyword evidence="4" id="KW-1133">Transmembrane helix</keyword>
<proteinExistence type="inferred from homology"/>
<keyword evidence="3" id="KW-0812">Transmembrane</keyword>
<dbReference type="PANTHER" id="PTHR21433">
    <property type="entry name" value="TRANSMEMBRANE PROTEIN INDUCED BY TUMOR NECROSIS FACTOR ALPHA"/>
    <property type="match status" value="1"/>
</dbReference>
<dbReference type="GO" id="GO:0016020">
    <property type="term" value="C:membrane"/>
    <property type="evidence" value="ECO:0007669"/>
    <property type="project" value="UniProtKB-SubCell"/>
</dbReference>
<evidence type="ECO:0000313" key="7">
    <source>
        <dbReference type="Proteomes" id="UP001630127"/>
    </source>
</evidence>
<evidence type="ECO:0000313" key="6">
    <source>
        <dbReference type="EMBL" id="KAL3499132.1"/>
    </source>
</evidence>
<keyword evidence="5" id="KW-0472">Membrane</keyword>
<dbReference type="InterPro" id="IPR012926">
    <property type="entry name" value="TMEM120A/B"/>
</dbReference>
<evidence type="ECO:0000256" key="5">
    <source>
        <dbReference type="ARBA" id="ARBA00023136"/>
    </source>
</evidence>
<evidence type="ECO:0000256" key="2">
    <source>
        <dbReference type="ARBA" id="ARBA00009700"/>
    </source>
</evidence>
<dbReference type="PANTHER" id="PTHR21433:SF0">
    <property type="entry name" value="TRANSMEMBRANE PROTEIN 120 HOMOLOG"/>
    <property type="match status" value="1"/>
</dbReference>
<evidence type="ECO:0000256" key="1">
    <source>
        <dbReference type="ARBA" id="ARBA00004141"/>
    </source>
</evidence>
<dbReference type="Pfam" id="PF07851">
    <property type="entry name" value="TMEM120A-B"/>
    <property type="match status" value="1"/>
</dbReference>
<gene>
    <name evidence="6" type="ORF">ACH5RR_041864</name>
</gene>
<comment type="similarity">
    <text evidence="2">Belongs to the TMEM120 family.</text>
</comment>
<dbReference type="Proteomes" id="UP001630127">
    <property type="component" value="Unassembled WGS sequence"/>
</dbReference>
<organism evidence="6 7">
    <name type="scientific">Cinchona calisaya</name>
    <dbReference type="NCBI Taxonomy" id="153742"/>
    <lineage>
        <taxon>Eukaryota</taxon>
        <taxon>Viridiplantae</taxon>
        <taxon>Streptophyta</taxon>
        <taxon>Embryophyta</taxon>
        <taxon>Tracheophyta</taxon>
        <taxon>Spermatophyta</taxon>
        <taxon>Magnoliopsida</taxon>
        <taxon>eudicotyledons</taxon>
        <taxon>Gunneridae</taxon>
        <taxon>Pentapetalae</taxon>
        <taxon>asterids</taxon>
        <taxon>lamiids</taxon>
        <taxon>Gentianales</taxon>
        <taxon>Rubiaceae</taxon>
        <taxon>Cinchonoideae</taxon>
        <taxon>Cinchoneae</taxon>
        <taxon>Cinchona</taxon>
    </lineage>
</organism>
<accession>A0ABD2XXZ1</accession>
<evidence type="ECO:0000256" key="3">
    <source>
        <dbReference type="ARBA" id="ARBA00022692"/>
    </source>
</evidence>
<dbReference type="AlphaFoldDB" id="A0ABD2XXZ1"/>
<sequence length="187" mass="21606">MQGVAMVLQNRYQRQRLYTRIALGKAKRMDVLWGETAGVDGQLWLLYPILFAMQGEGLVYRKSKEQCSNEPPDSTHPISSDDMAMMLNKLIVMMFLNHFRVLRHMSECHFSKRLCLKLYLSGRLVAITVAPLLHKSVYLRKLLLAGSILWDPSGSYGSWEFHQHHTDFDGKIKIQIKSEKKVKLNLD</sequence>
<evidence type="ECO:0000256" key="4">
    <source>
        <dbReference type="ARBA" id="ARBA00022989"/>
    </source>
</evidence>
<name>A0ABD2XXZ1_9GENT</name>
<comment type="subcellular location">
    <subcellularLocation>
        <location evidence="1">Membrane</location>
        <topology evidence="1">Multi-pass membrane protein</topology>
    </subcellularLocation>
</comment>
<reference evidence="6 7" key="1">
    <citation type="submission" date="2024-11" db="EMBL/GenBank/DDBJ databases">
        <title>A near-complete genome assembly of Cinchona calisaya.</title>
        <authorList>
            <person name="Lian D.C."/>
            <person name="Zhao X.W."/>
            <person name="Wei L."/>
        </authorList>
    </citation>
    <scope>NUCLEOTIDE SEQUENCE [LARGE SCALE GENOMIC DNA]</scope>
    <source>
        <tissue evidence="6">Nenye</tissue>
    </source>
</reference>
<dbReference type="EMBL" id="JBJUIK010000017">
    <property type="protein sequence ID" value="KAL3499132.1"/>
    <property type="molecule type" value="Genomic_DNA"/>
</dbReference>